<evidence type="ECO:0000256" key="9">
    <source>
        <dbReference type="ARBA" id="ARBA00067264"/>
    </source>
</evidence>
<dbReference type="PROSITE" id="PS50297">
    <property type="entry name" value="ANK_REP_REGION"/>
    <property type="match status" value="4"/>
</dbReference>
<evidence type="ECO:0000256" key="1">
    <source>
        <dbReference type="ARBA" id="ARBA00004123"/>
    </source>
</evidence>
<dbReference type="FunFam" id="1.25.40.20:FF:000336">
    <property type="entry name" value="Ankyrin repeat domain-containing protein 16"/>
    <property type="match status" value="1"/>
</dbReference>
<dbReference type="EMBL" id="CM012459">
    <property type="protein sequence ID" value="RVE56371.1"/>
    <property type="molecule type" value="Genomic_DNA"/>
</dbReference>
<comment type="subunit">
    <text evidence="8">Interacts with AARS; the interaction is direct.</text>
</comment>
<dbReference type="Pfam" id="PF12796">
    <property type="entry name" value="Ank_2"/>
    <property type="match status" value="2"/>
</dbReference>
<dbReference type="Pfam" id="PF00023">
    <property type="entry name" value="Ank"/>
    <property type="match status" value="1"/>
</dbReference>
<comment type="function">
    <text evidence="7">Required to prevent the misactivation of serine (Ser) with tRNA(Ala) by promoting the hydrolysis of Ser-mischarged tRNA(Ala), thereby playing a role in translational fidelity. Binds directly to the catalytic domain of AARS/AlaRS and captures Ser that is misactivated by AARS/AlaRS, preventing the charging of Ser adenylates to tRNA(Ala) and precluding Ser misincorporation in nascent peptides.</text>
</comment>
<reference evidence="11 12" key="2">
    <citation type="submission" date="2019-01" db="EMBL/GenBank/DDBJ databases">
        <title>A chromosome length genome reference of the Java medaka (oryzias javanicus).</title>
        <authorList>
            <person name="Herpin A."/>
            <person name="Takehana Y."/>
            <person name="Naruse K."/>
            <person name="Ansai S."/>
            <person name="Kawaguchi M."/>
        </authorList>
    </citation>
    <scope>NUCLEOTIDE SEQUENCE [LARGE SCALE GENOMIC DNA]</scope>
    <source>
        <strain evidence="11">RS831</strain>
        <tissue evidence="11">Whole body</tissue>
    </source>
</reference>
<feature type="repeat" description="ANK" evidence="10">
    <location>
        <begin position="78"/>
        <end position="110"/>
    </location>
</feature>
<dbReference type="InterPro" id="IPR002110">
    <property type="entry name" value="Ankyrin_rpt"/>
</dbReference>
<feature type="repeat" description="ANK" evidence="10">
    <location>
        <begin position="274"/>
        <end position="298"/>
    </location>
</feature>
<evidence type="ECO:0000256" key="6">
    <source>
        <dbReference type="ARBA" id="ARBA00023242"/>
    </source>
</evidence>
<gene>
    <name evidence="11" type="ORF">OJAV_G00220610</name>
</gene>
<feature type="repeat" description="ANK" evidence="10">
    <location>
        <begin position="44"/>
        <end position="77"/>
    </location>
</feature>
<accession>A0A3S2MCF5</accession>
<organism evidence="11 12">
    <name type="scientific">Oryzias javanicus</name>
    <name type="common">Javanese ricefish</name>
    <name type="synonym">Aplocheilus javanicus</name>
    <dbReference type="NCBI Taxonomy" id="123683"/>
    <lineage>
        <taxon>Eukaryota</taxon>
        <taxon>Metazoa</taxon>
        <taxon>Chordata</taxon>
        <taxon>Craniata</taxon>
        <taxon>Vertebrata</taxon>
        <taxon>Euteleostomi</taxon>
        <taxon>Actinopterygii</taxon>
        <taxon>Neopterygii</taxon>
        <taxon>Teleostei</taxon>
        <taxon>Neoteleostei</taxon>
        <taxon>Acanthomorphata</taxon>
        <taxon>Ovalentaria</taxon>
        <taxon>Atherinomorphae</taxon>
        <taxon>Beloniformes</taxon>
        <taxon>Adrianichthyidae</taxon>
        <taxon>Oryziinae</taxon>
        <taxon>Oryzias</taxon>
    </lineage>
</organism>
<evidence type="ECO:0000256" key="5">
    <source>
        <dbReference type="ARBA" id="ARBA00023043"/>
    </source>
</evidence>
<dbReference type="Proteomes" id="UP000283210">
    <property type="component" value="Chromosome 23"/>
</dbReference>
<dbReference type="Gene3D" id="1.25.40.20">
    <property type="entry name" value="Ankyrin repeat-containing domain"/>
    <property type="match status" value="3"/>
</dbReference>
<keyword evidence="3" id="KW-0963">Cytoplasm</keyword>
<comment type="subcellular location">
    <subcellularLocation>
        <location evidence="2">Cytoplasm</location>
    </subcellularLocation>
    <subcellularLocation>
        <location evidence="1">Nucleus</location>
    </subcellularLocation>
</comment>
<evidence type="ECO:0000313" key="11">
    <source>
        <dbReference type="EMBL" id="RVE56371.1"/>
    </source>
</evidence>
<keyword evidence="12" id="KW-1185">Reference proteome</keyword>
<keyword evidence="5 10" id="KW-0040">ANK repeat</keyword>
<dbReference type="Pfam" id="PF13637">
    <property type="entry name" value="Ank_4"/>
    <property type="match status" value="1"/>
</dbReference>
<keyword evidence="6" id="KW-0539">Nucleus</keyword>
<evidence type="ECO:0000313" key="12">
    <source>
        <dbReference type="Proteomes" id="UP000283210"/>
    </source>
</evidence>
<dbReference type="PROSITE" id="PS50088">
    <property type="entry name" value="ANK_REPEAT"/>
    <property type="match status" value="4"/>
</dbReference>
<dbReference type="SMART" id="SM00248">
    <property type="entry name" value="ANK"/>
    <property type="match status" value="8"/>
</dbReference>
<dbReference type="GO" id="GO:0005634">
    <property type="term" value="C:nucleus"/>
    <property type="evidence" value="ECO:0007669"/>
    <property type="project" value="UniProtKB-SubCell"/>
</dbReference>
<dbReference type="AlphaFoldDB" id="A0A3S2MCF5"/>
<dbReference type="SUPFAM" id="SSF48403">
    <property type="entry name" value="Ankyrin repeat"/>
    <property type="match status" value="1"/>
</dbReference>
<evidence type="ECO:0000256" key="3">
    <source>
        <dbReference type="ARBA" id="ARBA00022490"/>
    </source>
</evidence>
<dbReference type="PANTHER" id="PTHR24198">
    <property type="entry name" value="ANKYRIN REPEAT AND PROTEIN KINASE DOMAIN-CONTAINING PROTEIN"/>
    <property type="match status" value="1"/>
</dbReference>
<sequence>MDSDTIKLLVKLVVEGRLSSVREQVTSGGSEAAHMLSSKHLGRSGDTLLHYAARHGHVDVVEYLITQVGSDVDVCNNDYKTPLHEAASMGHKECIRYLLREGAKVDSLKKADWTPLMMACTRKNLDVIQELLDHESKTRRTPLHTAAMHGCEAVARVLLDRCSYTPDSRDSCGVTPFMDAVRHGHISVARLLLEKHQASPMAADILGAQPVHQVAVTGQEEALRFLVEDLKVEVNQRATDIQITALHYAAKEGHSSIIKTLVELGADLQARDKKGRTALHMACIGQHAETVRTLLLLGLKDSQDASGTMAHQLAKKPGVVQAFECVSLEGS</sequence>
<evidence type="ECO:0000256" key="2">
    <source>
        <dbReference type="ARBA" id="ARBA00004496"/>
    </source>
</evidence>
<dbReference type="PRINTS" id="PR01415">
    <property type="entry name" value="ANKYRIN"/>
</dbReference>
<evidence type="ECO:0000256" key="7">
    <source>
        <dbReference type="ARBA" id="ARBA00053725"/>
    </source>
</evidence>
<dbReference type="OrthoDB" id="4772757at2759"/>
<protein>
    <recommendedName>
        <fullName evidence="9">Ankyrin repeat domain-containing protein 16</fullName>
    </recommendedName>
</protein>
<feature type="repeat" description="ANK" evidence="10">
    <location>
        <begin position="241"/>
        <end position="273"/>
    </location>
</feature>
<evidence type="ECO:0000256" key="8">
    <source>
        <dbReference type="ARBA" id="ARBA00062703"/>
    </source>
</evidence>
<evidence type="ECO:0000256" key="4">
    <source>
        <dbReference type="ARBA" id="ARBA00022737"/>
    </source>
</evidence>
<dbReference type="PANTHER" id="PTHR24198:SF165">
    <property type="entry name" value="ANKYRIN REPEAT-CONTAINING PROTEIN-RELATED"/>
    <property type="match status" value="1"/>
</dbReference>
<proteinExistence type="predicted"/>
<name>A0A3S2MCF5_ORYJA</name>
<keyword evidence="4" id="KW-0677">Repeat</keyword>
<dbReference type="GO" id="GO:0005737">
    <property type="term" value="C:cytoplasm"/>
    <property type="evidence" value="ECO:0007669"/>
    <property type="project" value="UniProtKB-SubCell"/>
</dbReference>
<evidence type="ECO:0000256" key="10">
    <source>
        <dbReference type="PROSITE-ProRule" id="PRU00023"/>
    </source>
</evidence>
<reference evidence="11 12" key="1">
    <citation type="submission" date="2018-11" db="EMBL/GenBank/DDBJ databases">
        <authorList>
            <person name="Lopez-Roques C."/>
            <person name="Donnadieu C."/>
            <person name="Bouchez O."/>
            <person name="Klopp C."/>
            <person name="Cabau C."/>
            <person name="Zahm M."/>
        </authorList>
    </citation>
    <scope>NUCLEOTIDE SEQUENCE [LARGE SCALE GENOMIC DNA]</scope>
    <source>
        <strain evidence="11">RS831</strain>
        <tissue evidence="11">Whole body</tissue>
    </source>
</reference>
<dbReference type="InterPro" id="IPR036770">
    <property type="entry name" value="Ankyrin_rpt-contain_sf"/>
</dbReference>